<name>A0A5M3MTQ7_CONPW</name>
<reference evidence="4" key="1">
    <citation type="journal article" date="2012" name="Science">
        <title>The Paleozoic origin of enzymatic lignin decomposition reconstructed from 31 fungal genomes.</title>
        <authorList>
            <person name="Floudas D."/>
            <person name="Binder M."/>
            <person name="Riley R."/>
            <person name="Barry K."/>
            <person name="Blanchette R.A."/>
            <person name="Henrissat B."/>
            <person name="Martinez A.T."/>
            <person name="Otillar R."/>
            <person name="Spatafora J.W."/>
            <person name="Yadav J.S."/>
            <person name="Aerts A."/>
            <person name="Benoit I."/>
            <person name="Boyd A."/>
            <person name="Carlson A."/>
            <person name="Copeland A."/>
            <person name="Coutinho P.M."/>
            <person name="de Vries R.P."/>
            <person name="Ferreira P."/>
            <person name="Findley K."/>
            <person name="Foster B."/>
            <person name="Gaskell J."/>
            <person name="Glotzer D."/>
            <person name="Gorecki P."/>
            <person name="Heitman J."/>
            <person name="Hesse C."/>
            <person name="Hori C."/>
            <person name="Igarashi K."/>
            <person name="Jurgens J.A."/>
            <person name="Kallen N."/>
            <person name="Kersten P."/>
            <person name="Kohler A."/>
            <person name="Kuees U."/>
            <person name="Kumar T.K.A."/>
            <person name="Kuo A."/>
            <person name="LaButti K."/>
            <person name="Larrondo L.F."/>
            <person name="Lindquist E."/>
            <person name="Ling A."/>
            <person name="Lombard V."/>
            <person name="Lucas S."/>
            <person name="Lundell T."/>
            <person name="Martin R."/>
            <person name="McLaughlin D.J."/>
            <person name="Morgenstern I."/>
            <person name="Morin E."/>
            <person name="Murat C."/>
            <person name="Nagy L.G."/>
            <person name="Nolan M."/>
            <person name="Ohm R.A."/>
            <person name="Patyshakuliyeva A."/>
            <person name="Rokas A."/>
            <person name="Ruiz-Duenas F.J."/>
            <person name="Sabat G."/>
            <person name="Salamov A."/>
            <person name="Samejima M."/>
            <person name="Schmutz J."/>
            <person name="Slot J.C."/>
            <person name="St John F."/>
            <person name="Stenlid J."/>
            <person name="Sun H."/>
            <person name="Sun S."/>
            <person name="Syed K."/>
            <person name="Tsang A."/>
            <person name="Wiebenga A."/>
            <person name="Young D."/>
            <person name="Pisabarro A."/>
            <person name="Eastwood D.C."/>
            <person name="Martin F."/>
            <person name="Cullen D."/>
            <person name="Grigoriev I.V."/>
            <person name="Hibbett D.S."/>
        </authorList>
    </citation>
    <scope>NUCLEOTIDE SEQUENCE [LARGE SCALE GENOMIC DNA]</scope>
    <source>
        <strain evidence="4">RWD-64-598 SS2</strain>
    </source>
</reference>
<evidence type="ECO:0000313" key="4">
    <source>
        <dbReference type="Proteomes" id="UP000053558"/>
    </source>
</evidence>
<keyword evidence="1" id="KW-0175">Coiled coil</keyword>
<feature type="compositionally biased region" description="Low complexity" evidence="2">
    <location>
        <begin position="890"/>
        <end position="922"/>
    </location>
</feature>
<dbReference type="GeneID" id="19210330"/>
<keyword evidence="4" id="KW-1185">Reference proteome</keyword>
<feature type="compositionally biased region" description="Pro residues" evidence="2">
    <location>
        <begin position="77"/>
        <end position="89"/>
    </location>
</feature>
<comment type="caution">
    <text evidence="3">The sequence shown here is derived from an EMBL/GenBank/DDBJ whole genome shotgun (WGS) entry which is preliminary data.</text>
</comment>
<feature type="region of interest" description="Disordered" evidence="2">
    <location>
        <begin position="432"/>
        <end position="451"/>
    </location>
</feature>
<feature type="region of interest" description="Disordered" evidence="2">
    <location>
        <begin position="275"/>
        <end position="317"/>
    </location>
</feature>
<feature type="region of interest" description="Disordered" evidence="2">
    <location>
        <begin position="842"/>
        <end position="959"/>
    </location>
</feature>
<evidence type="ECO:0000256" key="1">
    <source>
        <dbReference type="SAM" id="Coils"/>
    </source>
</evidence>
<feature type="region of interest" description="Disordered" evidence="2">
    <location>
        <begin position="664"/>
        <end position="686"/>
    </location>
</feature>
<dbReference type="OMA" id="WITRRRW"/>
<feature type="compositionally biased region" description="Polar residues" evidence="2">
    <location>
        <begin position="671"/>
        <end position="682"/>
    </location>
</feature>
<feature type="compositionally biased region" description="Basic residues" evidence="2">
    <location>
        <begin position="41"/>
        <end position="52"/>
    </location>
</feature>
<evidence type="ECO:0000256" key="2">
    <source>
        <dbReference type="SAM" id="MobiDB-lite"/>
    </source>
</evidence>
<sequence>MDSYFDVSPMLPQDNTTADARQRFESFKFGGGVPPPSQATHLRRPSHARSRSRNNSVTSFTFPSHSQTPSMNDVPSQLPPVPSNSPPKRPNSHHRRRSSVSTRCESAELMGVSIPDLPLSNSNDNVNFGDKDSIRRRALWALEGKPDVSFAKVEIPELDSPSLSKGASDFPPKPSYAPASSLGGFSNGLGATSGKRDSFKFMTSTSSMDQLGTLLEEEEEEEEDVDEQEKEVEEYTPAFIAPLSLEPISLPKPASRPRPASLNLRPLSLVASNTVQSAPSCLPTPTQTPSPRPPVLRSRTLGSSSGSNGMPHSASPDRFTIVTNPLSNDGCMAAFASSPVRRPSLDSQADPSDVSLKRRSSIGYKHSNDSTSRDLVALPTPELTPTERKFSTALDSESSAPQPLSAAEQHFLFKSHNLLLARISDLERALRTRSRSPASRPISLASDASLTPSEPSAELLQVVADLKAERDELKRDVEGWRTRVADANQHASLLTKRIEQERRDAWVARSRLGLLEMEKAGVDKLLVEKTNELRQTMEKAALVEKERDDLRFDVGALQARLQDADFIMGEVDNLRASLDQERARRIELEKMLEDVGMGPTPKVARAPFQGSFRFRGFQSIDSESSTTDVESVDDTFMKAETTLNSVTEEDEEADSDEDALVGYEDEDDTDMSFQSPDGSSIGSEDELSTRFLQTPSRPSHVVQGSLSKTWTFPRGKAVEVEQADEVDHFFGCLDDSDNSPLDMFGDDGGKGLFASSFGQHACDDDELPFIIPAHVGTVDGRPPSVVIANPGDIDEDELTFHGEEVEGGIKFTFNPPPPVFCVTPSVDDDDTSYFDYPAYEHAMIPTPDDNAQEEPESMLPEMEDSPSTPTRQPHVLRAPSPSSIPRAVNSWSFSSTTTPPSASRVPTGPSSRSFASPPSRIPQLATPSKLPRISGKVSTAGTNNGSTSKPLPKPRVNAPDSFSLISQSFRQLPAALLRERHQLATTRR</sequence>
<gene>
    <name evidence="3" type="ORF">CONPUDRAFT_81942</name>
</gene>
<dbReference type="OrthoDB" id="2528184at2759"/>
<proteinExistence type="predicted"/>
<feature type="region of interest" description="Disordered" evidence="2">
    <location>
        <begin position="159"/>
        <end position="185"/>
    </location>
</feature>
<feature type="compositionally biased region" description="Acidic residues" evidence="2">
    <location>
        <begin position="850"/>
        <end position="864"/>
    </location>
</feature>
<dbReference type="AlphaFoldDB" id="A0A5M3MTQ7"/>
<dbReference type="RefSeq" id="XP_007767786.1">
    <property type="nucleotide sequence ID" value="XM_007769596.1"/>
</dbReference>
<feature type="compositionally biased region" description="Low complexity" evidence="2">
    <location>
        <begin position="296"/>
        <end position="307"/>
    </location>
</feature>
<feature type="coiled-coil region" evidence="1">
    <location>
        <begin position="208"/>
        <end position="235"/>
    </location>
</feature>
<dbReference type="KEGG" id="cput:CONPUDRAFT_81942"/>
<feature type="region of interest" description="Disordered" evidence="2">
    <location>
        <begin position="339"/>
        <end position="402"/>
    </location>
</feature>
<evidence type="ECO:0000313" key="3">
    <source>
        <dbReference type="EMBL" id="EIW82470.1"/>
    </source>
</evidence>
<feature type="coiled-coil region" evidence="1">
    <location>
        <begin position="456"/>
        <end position="546"/>
    </location>
</feature>
<feature type="compositionally biased region" description="Polar residues" evidence="2">
    <location>
        <begin position="53"/>
        <end position="74"/>
    </location>
</feature>
<organism evidence="3 4">
    <name type="scientific">Coniophora puteana (strain RWD-64-598)</name>
    <name type="common">Brown rot fungus</name>
    <dbReference type="NCBI Taxonomy" id="741705"/>
    <lineage>
        <taxon>Eukaryota</taxon>
        <taxon>Fungi</taxon>
        <taxon>Dikarya</taxon>
        <taxon>Basidiomycota</taxon>
        <taxon>Agaricomycotina</taxon>
        <taxon>Agaricomycetes</taxon>
        <taxon>Agaricomycetidae</taxon>
        <taxon>Boletales</taxon>
        <taxon>Coniophorineae</taxon>
        <taxon>Coniophoraceae</taxon>
        <taxon>Coniophora</taxon>
    </lineage>
</organism>
<dbReference type="EMBL" id="JH711577">
    <property type="protein sequence ID" value="EIW82470.1"/>
    <property type="molecule type" value="Genomic_DNA"/>
</dbReference>
<feature type="compositionally biased region" description="Polar residues" evidence="2">
    <location>
        <begin position="393"/>
        <end position="402"/>
    </location>
</feature>
<feature type="compositionally biased region" description="Polar residues" evidence="2">
    <location>
        <begin position="936"/>
        <end position="949"/>
    </location>
</feature>
<protein>
    <submittedName>
        <fullName evidence="3">Uncharacterized protein</fullName>
    </submittedName>
</protein>
<accession>A0A5M3MTQ7</accession>
<dbReference type="Proteomes" id="UP000053558">
    <property type="component" value="Unassembled WGS sequence"/>
</dbReference>
<feature type="region of interest" description="Disordered" evidence="2">
    <location>
        <begin position="1"/>
        <end position="107"/>
    </location>
</feature>